<dbReference type="InterPro" id="IPR046342">
    <property type="entry name" value="CBS_dom_sf"/>
</dbReference>
<sequence>MESDLGPQLLTIVFLIFVNAFFAMAEMAMVSANKVRIGVEADKGNPRALKLQKILERPSDFLSTIQVGITLAGFLASAQAATGIAQEVTMLFASINIRINQQMAIVLITIVLAYFTLVFGELLPKRIALQNSEKIAMTMVPIIGFVATILKPFVLFLSFSTSLFARLFGIHTDKLEENVSLEEIRSIIEVGKEKGVINETERDMLDGIFEFDNKLAREIMTPRTEVEMIEISEPTHNVIAKVTNGNYSRIPFYLDEVDNVIGILFIKDLFRELVNKGKPGNIEDILRKPYFAPENKYIDDLFKEMQVANAQMAILLDEYGGFSGIVTIEDILEEIVGNIYDEHDVMDEYINKVTDNIYLVDALVSIDDFNDSLGFEIESENADSIGGYVIERLGRVPKKGDTVYYGGHGFKVQQMAGKRIKVLKVILNQEKLDKEYIDEES</sequence>
<dbReference type="InterPro" id="IPR002550">
    <property type="entry name" value="CNNM"/>
</dbReference>
<dbReference type="GO" id="GO:0005886">
    <property type="term" value="C:plasma membrane"/>
    <property type="evidence" value="ECO:0007669"/>
    <property type="project" value="UniProtKB-SubCell"/>
</dbReference>
<keyword evidence="8 10" id="KW-0472">Membrane</keyword>
<comment type="subcellular location">
    <subcellularLocation>
        <location evidence="1">Cell membrane</location>
        <topology evidence="1">Multi-pass membrane protein</topology>
    </subcellularLocation>
</comment>
<dbReference type="PROSITE" id="PS51846">
    <property type="entry name" value="CNNM"/>
    <property type="match status" value="1"/>
</dbReference>
<evidence type="ECO:0000256" key="5">
    <source>
        <dbReference type="ARBA" id="ARBA00022737"/>
    </source>
</evidence>
<evidence type="ECO:0000256" key="10">
    <source>
        <dbReference type="PROSITE-ProRule" id="PRU01193"/>
    </source>
</evidence>
<proteinExistence type="inferred from homology"/>
<gene>
    <name evidence="14" type="ORF">SAMN05421804_10443</name>
</gene>
<feature type="transmembrane region" description="Helical" evidence="11">
    <location>
        <begin position="6"/>
        <end position="25"/>
    </location>
</feature>
<dbReference type="InterPro" id="IPR016169">
    <property type="entry name" value="FAD-bd_PCMH_sub2"/>
</dbReference>
<dbReference type="Pfam" id="PF03471">
    <property type="entry name" value="CorC_HlyC"/>
    <property type="match status" value="1"/>
</dbReference>
<dbReference type="PROSITE" id="PS51371">
    <property type="entry name" value="CBS"/>
    <property type="match status" value="1"/>
</dbReference>
<dbReference type="RefSeq" id="WP_031576292.1">
    <property type="nucleotide sequence ID" value="NZ_FNDZ01000004.1"/>
</dbReference>
<evidence type="ECO:0000259" key="12">
    <source>
        <dbReference type="PROSITE" id="PS51371"/>
    </source>
</evidence>
<evidence type="ECO:0000256" key="1">
    <source>
        <dbReference type="ARBA" id="ARBA00004651"/>
    </source>
</evidence>
<dbReference type="AlphaFoldDB" id="A0A1G8MZ37"/>
<dbReference type="GO" id="GO:0050660">
    <property type="term" value="F:flavin adenine dinucleotide binding"/>
    <property type="evidence" value="ECO:0007669"/>
    <property type="project" value="InterPro"/>
</dbReference>
<dbReference type="InterPro" id="IPR044751">
    <property type="entry name" value="Ion_transp-like_CBS"/>
</dbReference>
<name>A0A1G8MZ37_9CLOT</name>
<dbReference type="FunFam" id="3.10.580.10:FF:000002">
    <property type="entry name" value="Magnesium/cobalt efflux protein CorC"/>
    <property type="match status" value="1"/>
</dbReference>
<feature type="transmembrane region" description="Helical" evidence="11">
    <location>
        <begin position="102"/>
        <end position="123"/>
    </location>
</feature>
<dbReference type="SUPFAM" id="SSF56176">
    <property type="entry name" value="FAD-binding/transporter-associated domain-like"/>
    <property type="match status" value="1"/>
</dbReference>
<evidence type="ECO:0000313" key="15">
    <source>
        <dbReference type="Proteomes" id="UP000183255"/>
    </source>
</evidence>
<dbReference type="InterPro" id="IPR005170">
    <property type="entry name" value="Transptr-assoc_dom"/>
</dbReference>
<evidence type="ECO:0000256" key="7">
    <source>
        <dbReference type="ARBA" id="ARBA00023122"/>
    </source>
</evidence>
<evidence type="ECO:0000256" key="6">
    <source>
        <dbReference type="ARBA" id="ARBA00022989"/>
    </source>
</evidence>
<dbReference type="Pfam" id="PF01595">
    <property type="entry name" value="CNNM"/>
    <property type="match status" value="1"/>
</dbReference>
<evidence type="ECO:0000256" key="11">
    <source>
        <dbReference type="SAM" id="Phobius"/>
    </source>
</evidence>
<reference evidence="14 15" key="1">
    <citation type="submission" date="2016-10" db="EMBL/GenBank/DDBJ databases">
        <authorList>
            <person name="de Groot N.N."/>
        </authorList>
    </citation>
    <scope>NUCLEOTIDE SEQUENCE [LARGE SCALE GENOMIC DNA]</scope>
    <source>
        <strain evidence="14 15">CGMCC 1.5058</strain>
    </source>
</reference>
<dbReference type="SUPFAM" id="SSF54631">
    <property type="entry name" value="CBS-domain pair"/>
    <property type="match status" value="1"/>
</dbReference>
<dbReference type="Proteomes" id="UP000183255">
    <property type="component" value="Unassembled WGS sequence"/>
</dbReference>
<keyword evidence="4 10" id="KW-0812">Transmembrane</keyword>
<protein>
    <submittedName>
        <fullName evidence="14">Putative hemolysin</fullName>
    </submittedName>
</protein>
<keyword evidence="7 9" id="KW-0129">CBS domain</keyword>
<dbReference type="PANTHER" id="PTHR43099">
    <property type="entry name" value="UPF0053 PROTEIN YRKA"/>
    <property type="match status" value="1"/>
</dbReference>
<keyword evidence="6 10" id="KW-1133">Transmembrane helix</keyword>
<dbReference type="InterPro" id="IPR000644">
    <property type="entry name" value="CBS_dom"/>
</dbReference>
<evidence type="ECO:0000256" key="8">
    <source>
        <dbReference type="ARBA" id="ARBA00023136"/>
    </source>
</evidence>
<evidence type="ECO:0000256" key="2">
    <source>
        <dbReference type="ARBA" id="ARBA00006337"/>
    </source>
</evidence>
<dbReference type="PANTHER" id="PTHR43099:SF2">
    <property type="entry name" value="UPF0053 PROTEIN YRKA"/>
    <property type="match status" value="1"/>
</dbReference>
<evidence type="ECO:0000313" key="14">
    <source>
        <dbReference type="EMBL" id="SDI73126.1"/>
    </source>
</evidence>
<dbReference type="Pfam" id="PF00571">
    <property type="entry name" value="CBS"/>
    <property type="match status" value="2"/>
</dbReference>
<dbReference type="InterPro" id="IPR051676">
    <property type="entry name" value="UPF0053_domain"/>
</dbReference>
<dbReference type="EMBL" id="FNDZ01000004">
    <property type="protein sequence ID" value="SDI73126.1"/>
    <property type="molecule type" value="Genomic_DNA"/>
</dbReference>
<organism evidence="14 15">
    <name type="scientific">Proteiniclasticum ruminis</name>
    <dbReference type="NCBI Taxonomy" id="398199"/>
    <lineage>
        <taxon>Bacteria</taxon>
        <taxon>Bacillati</taxon>
        <taxon>Bacillota</taxon>
        <taxon>Clostridia</taxon>
        <taxon>Eubacteriales</taxon>
        <taxon>Clostridiaceae</taxon>
        <taxon>Proteiniclasticum</taxon>
    </lineage>
</organism>
<dbReference type="Gene3D" id="3.10.580.10">
    <property type="entry name" value="CBS-domain"/>
    <property type="match status" value="1"/>
</dbReference>
<accession>A0A1G8MZ37</accession>
<evidence type="ECO:0000259" key="13">
    <source>
        <dbReference type="PROSITE" id="PS51846"/>
    </source>
</evidence>
<evidence type="ECO:0000256" key="4">
    <source>
        <dbReference type="ARBA" id="ARBA00022692"/>
    </source>
</evidence>
<comment type="similarity">
    <text evidence="2">Belongs to the UPF0053 family.</text>
</comment>
<keyword evidence="3" id="KW-1003">Cell membrane</keyword>
<feature type="domain" description="CNNM transmembrane" evidence="13">
    <location>
        <begin position="1"/>
        <end position="201"/>
    </location>
</feature>
<feature type="transmembrane region" description="Helical" evidence="11">
    <location>
        <begin position="135"/>
        <end position="159"/>
    </location>
</feature>
<dbReference type="CDD" id="cd04590">
    <property type="entry name" value="CBS_pair_CorC_HlyC_assoc"/>
    <property type="match status" value="1"/>
</dbReference>
<feature type="domain" description="CBS" evidence="12">
    <location>
        <begin position="285"/>
        <end position="345"/>
    </location>
</feature>
<feature type="transmembrane region" description="Helical" evidence="11">
    <location>
        <begin position="61"/>
        <end position="82"/>
    </location>
</feature>
<dbReference type="InterPro" id="IPR036318">
    <property type="entry name" value="FAD-bd_PCMH-like_sf"/>
</dbReference>
<keyword evidence="5" id="KW-0677">Repeat</keyword>
<evidence type="ECO:0000256" key="3">
    <source>
        <dbReference type="ARBA" id="ARBA00022475"/>
    </source>
</evidence>
<dbReference type="Gene3D" id="3.30.465.10">
    <property type="match status" value="1"/>
</dbReference>
<evidence type="ECO:0000256" key="9">
    <source>
        <dbReference type="PROSITE-ProRule" id="PRU00703"/>
    </source>
</evidence>
<dbReference type="SMART" id="SM01091">
    <property type="entry name" value="CorC_HlyC"/>
    <property type="match status" value="1"/>
</dbReference>